<proteinExistence type="predicted"/>
<feature type="non-terminal residue" evidence="2">
    <location>
        <position position="1"/>
    </location>
</feature>
<accession>A0A382JM95</accession>
<feature type="non-terminal residue" evidence="2">
    <location>
        <position position="49"/>
    </location>
</feature>
<reference evidence="2" key="1">
    <citation type="submission" date="2018-05" db="EMBL/GenBank/DDBJ databases">
        <authorList>
            <person name="Lanie J.A."/>
            <person name="Ng W.-L."/>
            <person name="Kazmierczak K.M."/>
            <person name="Andrzejewski T.M."/>
            <person name="Davidsen T.M."/>
            <person name="Wayne K.J."/>
            <person name="Tettelin H."/>
            <person name="Glass J.I."/>
            <person name="Rusch D."/>
            <person name="Podicherti R."/>
            <person name="Tsui H.-C.T."/>
            <person name="Winkler M.E."/>
        </authorList>
    </citation>
    <scope>NUCLEOTIDE SEQUENCE</scope>
</reference>
<dbReference type="AlphaFoldDB" id="A0A382JM95"/>
<gene>
    <name evidence="2" type="ORF">METZ01_LOCUS265071</name>
</gene>
<dbReference type="EMBL" id="UINC01074733">
    <property type="protein sequence ID" value="SVC12217.1"/>
    <property type="molecule type" value="Genomic_DNA"/>
</dbReference>
<keyword evidence="1" id="KW-0812">Transmembrane</keyword>
<sequence length="49" mass="5540">VFFSKPTQSIYLIVLFVNIFIWIISELILDGSSNTLIAMGANYAPYVKK</sequence>
<keyword evidence="1" id="KW-0472">Membrane</keyword>
<keyword evidence="1" id="KW-1133">Transmembrane helix</keyword>
<organism evidence="2">
    <name type="scientific">marine metagenome</name>
    <dbReference type="NCBI Taxonomy" id="408172"/>
    <lineage>
        <taxon>unclassified sequences</taxon>
        <taxon>metagenomes</taxon>
        <taxon>ecological metagenomes</taxon>
    </lineage>
</organism>
<name>A0A382JM95_9ZZZZ</name>
<evidence type="ECO:0000256" key="1">
    <source>
        <dbReference type="SAM" id="Phobius"/>
    </source>
</evidence>
<feature type="transmembrane region" description="Helical" evidence="1">
    <location>
        <begin position="12"/>
        <end position="29"/>
    </location>
</feature>
<evidence type="ECO:0000313" key="2">
    <source>
        <dbReference type="EMBL" id="SVC12217.1"/>
    </source>
</evidence>
<protein>
    <submittedName>
        <fullName evidence="2">Uncharacterized protein</fullName>
    </submittedName>
</protein>